<keyword evidence="1" id="KW-1188">Viral release from host cell</keyword>
<dbReference type="InterPro" id="IPR006433">
    <property type="entry name" value="Prohead_protease"/>
</dbReference>
<organism evidence="6 7">
    <name type="scientific">Microbacterium resistens</name>
    <dbReference type="NCBI Taxonomy" id="156977"/>
    <lineage>
        <taxon>Bacteria</taxon>
        <taxon>Bacillati</taxon>
        <taxon>Actinomycetota</taxon>
        <taxon>Actinomycetes</taxon>
        <taxon>Micrococcales</taxon>
        <taxon>Microbacteriaceae</taxon>
        <taxon>Microbacterium</taxon>
    </lineage>
</organism>
<sequence length="275" mass="29542">MKIKSLPVKFKTSEADGLTEGQFLVYPSTFTRTPDSYGDVVAKGAFLRGIVKRRDIGVKLPGLFGHRMDDPHMYVATAIDEGEDEHGWWVKGEFDLDDPTALKVYKLVKSGRIRELSFAYDVLDGDVVELDDGTKAYELRDLDVFEYSFVPVGANRDTSVVAVKSAVDALVDGVKAGRVLSAKNETTLRDAAAAMEAALASIKSVLPDDPDGADGAGTDQEKASGNAAVKDEGAGRVKSEGRDGRPSAADAWQLSIAAKAYSNDGLRLIPREGIE</sequence>
<evidence type="ECO:0000256" key="3">
    <source>
        <dbReference type="ARBA" id="ARBA00022801"/>
    </source>
</evidence>
<evidence type="ECO:0000256" key="2">
    <source>
        <dbReference type="ARBA" id="ARBA00022670"/>
    </source>
</evidence>
<dbReference type="Proteomes" id="UP001199642">
    <property type="component" value="Chromosome"/>
</dbReference>
<dbReference type="EMBL" id="CP082781">
    <property type="protein sequence ID" value="UGS26330.1"/>
    <property type="molecule type" value="Genomic_DNA"/>
</dbReference>
<dbReference type="NCBIfam" id="TIGR01543">
    <property type="entry name" value="proheadase_HK97"/>
    <property type="match status" value="1"/>
</dbReference>
<feature type="domain" description="Prohead serine protease" evidence="5">
    <location>
        <begin position="12"/>
        <end position="168"/>
    </location>
</feature>
<keyword evidence="2 6" id="KW-0645">Protease</keyword>
<dbReference type="GO" id="GO:0006508">
    <property type="term" value="P:proteolysis"/>
    <property type="evidence" value="ECO:0007669"/>
    <property type="project" value="UniProtKB-KW"/>
</dbReference>
<dbReference type="RefSeq" id="WP_231820047.1">
    <property type="nucleotide sequence ID" value="NZ_CP082781.1"/>
</dbReference>
<evidence type="ECO:0000256" key="1">
    <source>
        <dbReference type="ARBA" id="ARBA00022612"/>
    </source>
</evidence>
<evidence type="ECO:0000313" key="6">
    <source>
        <dbReference type="EMBL" id="UGS26330.1"/>
    </source>
</evidence>
<accession>A0ABY3RTN6</accession>
<evidence type="ECO:0000313" key="7">
    <source>
        <dbReference type="Proteomes" id="UP001199642"/>
    </source>
</evidence>
<gene>
    <name evidence="6" type="ORF">K8F61_17140</name>
</gene>
<feature type="compositionally biased region" description="Basic and acidic residues" evidence="4">
    <location>
        <begin position="229"/>
        <end position="245"/>
    </location>
</feature>
<dbReference type="GO" id="GO:0008233">
    <property type="term" value="F:peptidase activity"/>
    <property type="evidence" value="ECO:0007669"/>
    <property type="project" value="UniProtKB-KW"/>
</dbReference>
<evidence type="ECO:0000256" key="4">
    <source>
        <dbReference type="SAM" id="MobiDB-lite"/>
    </source>
</evidence>
<proteinExistence type="predicted"/>
<dbReference type="Pfam" id="PF04586">
    <property type="entry name" value="Peptidase_S78"/>
    <property type="match status" value="1"/>
</dbReference>
<feature type="region of interest" description="Disordered" evidence="4">
    <location>
        <begin position="208"/>
        <end position="248"/>
    </location>
</feature>
<protein>
    <submittedName>
        <fullName evidence="6">HK97 family phage prohead protease</fullName>
    </submittedName>
</protein>
<dbReference type="InterPro" id="IPR054613">
    <property type="entry name" value="Peptidase_S78_dom"/>
</dbReference>
<reference evidence="6 7" key="1">
    <citation type="submission" date="2023-01" db="EMBL/GenBank/DDBJ databases">
        <title>Characterization of estradiol degrading bacteria Microbacterium sp. MZT7 and reveal degrading genes through genome analysis.</title>
        <authorList>
            <person name="Hao P."/>
            <person name="Gao Y."/>
        </authorList>
    </citation>
    <scope>NUCLEOTIDE SEQUENCE [LARGE SCALE GENOMIC DNA]</scope>
    <source>
        <strain evidence="6 7">MZT7</strain>
    </source>
</reference>
<evidence type="ECO:0000259" key="5">
    <source>
        <dbReference type="Pfam" id="PF04586"/>
    </source>
</evidence>
<keyword evidence="7" id="KW-1185">Reference proteome</keyword>
<name>A0ABY3RTN6_9MICO</name>
<keyword evidence="3" id="KW-0378">Hydrolase</keyword>